<reference evidence="2" key="1">
    <citation type="journal article" date="2014" name="Front. Microbiol.">
        <title>High frequency of phylogenetically diverse reductive dehalogenase-homologous genes in deep subseafloor sedimentary metagenomes.</title>
        <authorList>
            <person name="Kawai M."/>
            <person name="Futagami T."/>
            <person name="Toyoda A."/>
            <person name="Takaki Y."/>
            <person name="Nishi S."/>
            <person name="Hori S."/>
            <person name="Arai W."/>
            <person name="Tsubouchi T."/>
            <person name="Morono Y."/>
            <person name="Uchiyama I."/>
            <person name="Ito T."/>
            <person name="Fujiyama A."/>
            <person name="Inagaki F."/>
            <person name="Takami H."/>
        </authorList>
    </citation>
    <scope>NUCLEOTIDE SEQUENCE</scope>
    <source>
        <strain evidence="2">Expedition CK06-06</strain>
    </source>
</reference>
<name>X0WH75_9ZZZZ</name>
<evidence type="ECO:0000313" key="2">
    <source>
        <dbReference type="EMBL" id="GAG30010.1"/>
    </source>
</evidence>
<proteinExistence type="predicted"/>
<evidence type="ECO:0000256" key="1">
    <source>
        <dbReference type="SAM" id="Phobius"/>
    </source>
</evidence>
<dbReference type="EMBL" id="BARS01047826">
    <property type="protein sequence ID" value="GAG30010.1"/>
    <property type="molecule type" value="Genomic_DNA"/>
</dbReference>
<feature type="transmembrane region" description="Helical" evidence="1">
    <location>
        <begin position="6"/>
        <end position="26"/>
    </location>
</feature>
<gene>
    <name evidence="2" type="ORF">S01H1_71780</name>
</gene>
<dbReference type="AlphaFoldDB" id="X0WH75"/>
<comment type="caution">
    <text evidence="2">The sequence shown here is derived from an EMBL/GenBank/DDBJ whole genome shotgun (WGS) entry which is preliminary data.</text>
</comment>
<protein>
    <submittedName>
        <fullName evidence="2">Uncharacterized protein</fullName>
    </submittedName>
</protein>
<accession>X0WH75</accession>
<sequence>MIVDILLWLWMISGLTAGIGAITWAINKRFSHKKEALIAVARWLWPTMPADGKPKGTYQCLACGKLWDGSELFDDPMVTGRHWTCGDLFCGASVRKVSDKAGKC</sequence>
<keyword evidence="1" id="KW-1133">Transmembrane helix</keyword>
<keyword evidence="1" id="KW-0472">Membrane</keyword>
<keyword evidence="1" id="KW-0812">Transmembrane</keyword>
<organism evidence="2">
    <name type="scientific">marine sediment metagenome</name>
    <dbReference type="NCBI Taxonomy" id="412755"/>
    <lineage>
        <taxon>unclassified sequences</taxon>
        <taxon>metagenomes</taxon>
        <taxon>ecological metagenomes</taxon>
    </lineage>
</organism>